<dbReference type="OrthoDB" id="5736591at2"/>
<dbReference type="AlphaFoldDB" id="K9XQ40"/>
<dbReference type="NCBIfam" id="TIGR04026">
    <property type="entry name" value="PPOX_FMN_cyano"/>
    <property type="match status" value="1"/>
</dbReference>
<dbReference type="HOGENOM" id="CLU_058669_1_2_3"/>
<dbReference type="GO" id="GO:0010181">
    <property type="term" value="F:FMN binding"/>
    <property type="evidence" value="ECO:0007669"/>
    <property type="project" value="InterPro"/>
</dbReference>
<name>K9XQ40_STAC7</name>
<dbReference type="InterPro" id="IPR024624">
    <property type="entry name" value="Pyridox_Oxase_Alr4036_FMN-bd"/>
</dbReference>
<protein>
    <submittedName>
        <fullName evidence="2">Pyridoxamine 5'-phosphate oxidase-related, FMN-binding protein</fullName>
    </submittedName>
</protein>
<dbReference type="EMBL" id="CP003653">
    <property type="protein sequence ID" value="AFZ34161.1"/>
    <property type="molecule type" value="Genomic_DNA"/>
</dbReference>
<proteinExistence type="predicted"/>
<dbReference type="Gene3D" id="2.30.110.10">
    <property type="entry name" value="Electron Transport, Fmn-binding Protein, Chain A"/>
    <property type="match status" value="1"/>
</dbReference>
<dbReference type="STRING" id="111780.Sta7437_0560"/>
<evidence type="ECO:0000259" key="1">
    <source>
        <dbReference type="Pfam" id="PF12766"/>
    </source>
</evidence>
<dbReference type="RefSeq" id="WP_015191834.1">
    <property type="nucleotide sequence ID" value="NC_019748.1"/>
</dbReference>
<keyword evidence="3" id="KW-1185">Reference proteome</keyword>
<dbReference type="Pfam" id="PF12766">
    <property type="entry name" value="Pyridox_oxase_2"/>
    <property type="match status" value="1"/>
</dbReference>
<gene>
    <name evidence="2" type="ordered locus">Sta7437_0560</name>
</gene>
<sequence length="194" mass="22726">MFVAPWRSHLARALHLNRSQAHSRYLQLATITPEGLPANRTVVFRGFLEGTNYLQIITDFRSSKIDQIQYQSEAEICWYFTKSREQFRIFGTLILITEQEQDDWLRLARQIAWQKLSSPARLQFAWPNPGQTRESNQEAFSPPAPSELEPLKNFCLLLLMPKKVDHLELKGEPQNRCWYILSQDQSWIIKPVNP</sequence>
<evidence type="ECO:0000313" key="2">
    <source>
        <dbReference type="EMBL" id="AFZ34161.1"/>
    </source>
</evidence>
<dbReference type="Proteomes" id="UP000010473">
    <property type="component" value="Chromosome"/>
</dbReference>
<dbReference type="InterPro" id="IPR012349">
    <property type="entry name" value="Split_barrel_FMN-bd"/>
</dbReference>
<dbReference type="eggNOG" id="COG5135">
    <property type="taxonomic scope" value="Bacteria"/>
</dbReference>
<dbReference type="KEGG" id="scs:Sta7437_0560"/>
<dbReference type="PANTHER" id="PTHR28243:SF1">
    <property type="entry name" value="PYRIDOXAMINE 5'-PHOSPHATE OXIDASE ALR4036 FAMILY FMN-BINDING DOMAIN-CONTAINING PROTEIN"/>
    <property type="match status" value="1"/>
</dbReference>
<dbReference type="InterPro" id="IPR024015">
    <property type="entry name" value="Pyridox_Oxase_FMN-dep_Alr4036"/>
</dbReference>
<dbReference type="PANTHER" id="PTHR28243">
    <property type="entry name" value="AGL049CP"/>
    <property type="match status" value="1"/>
</dbReference>
<reference evidence="3" key="1">
    <citation type="journal article" date="2013" name="Proc. Natl. Acad. Sci. U.S.A.">
        <title>Improving the coverage of the cyanobacterial phylum using diversity-driven genome sequencing.</title>
        <authorList>
            <person name="Shih P.M."/>
            <person name="Wu D."/>
            <person name="Latifi A."/>
            <person name="Axen S.D."/>
            <person name="Fewer D.P."/>
            <person name="Talla E."/>
            <person name="Calteau A."/>
            <person name="Cai F."/>
            <person name="Tandeau de Marsac N."/>
            <person name="Rippka R."/>
            <person name="Herdman M."/>
            <person name="Sivonen K."/>
            <person name="Coursin T."/>
            <person name="Laurent T."/>
            <person name="Goodwin L."/>
            <person name="Nolan M."/>
            <person name="Davenport K.W."/>
            <person name="Han C.S."/>
            <person name="Rubin E.M."/>
            <person name="Eisen J.A."/>
            <person name="Woyke T."/>
            <person name="Gugger M."/>
            <person name="Kerfeld C.A."/>
        </authorList>
    </citation>
    <scope>NUCLEOTIDE SEQUENCE [LARGE SCALE GENOMIC DNA]</scope>
    <source>
        <strain evidence="3">ATCC 29371 / PCC 7437</strain>
    </source>
</reference>
<organism evidence="2 3">
    <name type="scientific">Stanieria cyanosphaera (strain ATCC 29371 / PCC 7437)</name>
    <dbReference type="NCBI Taxonomy" id="111780"/>
    <lineage>
        <taxon>Bacteria</taxon>
        <taxon>Bacillati</taxon>
        <taxon>Cyanobacteriota</taxon>
        <taxon>Cyanophyceae</taxon>
        <taxon>Pleurocapsales</taxon>
        <taxon>Dermocarpellaceae</taxon>
        <taxon>Stanieria</taxon>
    </lineage>
</organism>
<evidence type="ECO:0000313" key="3">
    <source>
        <dbReference type="Proteomes" id="UP000010473"/>
    </source>
</evidence>
<dbReference type="SUPFAM" id="SSF50475">
    <property type="entry name" value="FMN-binding split barrel"/>
    <property type="match status" value="1"/>
</dbReference>
<feature type="domain" description="Pyridoxamine 5'-phosphate oxidase Alr4036 family FMN-binding" evidence="1">
    <location>
        <begin position="4"/>
        <end position="96"/>
    </location>
</feature>
<accession>K9XQ40</accession>